<protein>
    <recommendedName>
        <fullName evidence="1">GST N-terminal domain-containing protein</fullName>
    </recommendedName>
</protein>
<proteinExistence type="predicted"/>
<dbReference type="Proteomes" id="UP001556367">
    <property type="component" value="Unassembled WGS sequence"/>
</dbReference>
<evidence type="ECO:0000259" key="1">
    <source>
        <dbReference type="PROSITE" id="PS50404"/>
    </source>
</evidence>
<dbReference type="PANTHER" id="PTHR42673:SF4">
    <property type="entry name" value="MALEYLACETOACETATE ISOMERASE"/>
    <property type="match status" value="1"/>
</dbReference>
<reference evidence="3" key="1">
    <citation type="submission" date="2024-06" db="EMBL/GenBank/DDBJ databases">
        <title>Multi-omics analyses provide insights into the biosynthesis of the anticancer antibiotic pleurotin in Hohenbuehelia grisea.</title>
        <authorList>
            <person name="Weaver J.A."/>
            <person name="Alberti F."/>
        </authorList>
    </citation>
    <scope>NUCLEOTIDE SEQUENCE [LARGE SCALE GENOMIC DNA]</scope>
    <source>
        <strain evidence="3">T-177</strain>
    </source>
</reference>
<gene>
    <name evidence="2" type="ORF">HGRIS_006251</name>
</gene>
<dbReference type="InterPro" id="IPR036249">
    <property type="entry name" value="Thioredoxin-like_sf"/>
</dbReference>
<dbReference type="SUPFAM" id="SSF52833">
    <property type="entry name" value="Thioredoxin-like"/>
    <property type="match status" value="1"/>
</dbReference>
<sequence>MASVIRFFDIPSNLGEKQAWSPSTWKIRFALNYKKLPYETTWVEYPDIENTCKELGADPTSVRNGKSRYTFPVIHDPSTGKTISDSLAIAKYLDAQYPDTPRLFPSGTMPLQLALLHALAQTVERLVVFSIPASLYILNEVSRPFVREAREVMFGKKLEDVPPAGAEREPAWAKIREGFGTIDGWIQEGGGPFVMGDTISYVDFALGAIILYLKRVFGEESVEWKDISQWNEGRWVKRLEDLKTLQDEDK</sequence>
<accession>A0ABR3JZS4</accession>
<dbReference type="Pfam" id="PF22041">
    <property type="entry name" value="GST_C_7"/>
    <property type="match status" value="1"/>
</dbReference>
<organism evidence="2 3">
    <name type="scientific">Hohenbuehelia grisea</name>
    <dbReference type="NCBI Taxonomy" id="104357"/>
    <lineage>
        <taxon>Eukaryota</taxon>
        <taxon>Fungi</taxon>
        <taxon>Dikarya</taxon>
        <taxon>Basidiomycota</taxon>
        <taxon>Agaricomycotina</taxon>
        <taxon>Agaricomycetes</taxon>
        <taxon>Agaricomycetidae</taxon>
        <taxon>Agaricales</taxon>
        <taxon>Pleurotineae</taxon>
        <taxon>Pleurotaceae</taxon>
        <taxon>Hohenbuehelia</taxon>
    </lineage>
</organism>
<dbReference type="InterPro" id="IPR004045">
    <property type="entry name" value="Glutathione_S-Trfase_N"/>
</dbReference>
<comment type="caution">
    <text evidence="2">The sequence shown here is derived from an EMBL/GenBank/DDBJ whole genome shotgun (WGS) entry which is preliminary data.</text>
</comment>
<evidence type="ECO:0000313" key="3">
    <source>
        <dbReference type="Proteomes" id="UP001556367"/>
    </source>
</evidence>
<keyword evidence="3" id="KW-1185">Reference proteome</keyword>
<dbReference type="Gene3D" id="1.20.1050.10">
    <property type="match status" value="1"/>
</dbReference>
<evidence type="ECO:0000313" key="2">
    <source>
        <dbReference type="EMBL" id="KAL0961291.1"/>
    </source>
</evidence>
<feature type="domain" description="GST N-terminal" evidence="1">
    <location>
        <begin position="11"/>
        <end position="101"/>
    </location>
</feature>
<dbReference type="InterPro" id="IPR054416">
    <property type="entry name" value="GST_UstS-like_C"/>
</dbReference>
<dbReference type="SUPFAM" id="SSF47616">
    <property type="entry name" value="GST C-terminal domain-like"/>
    <property type="match status" value="1"/>
</dbReference>
<dbReference type="Gene3D" id="3.40.30.10">
    <property type="entry name" value="Glutaredoxin"/>
    <property type="match status" value="1"/>
</dbReference>
<dbReference type="Pfam" id="PF13409">
    <property type="entry name" value="GST_N_2"/>
    <property type="match status" value="1"/>
</dbReference>
<dbReference type="EMBL" id="JASNQZ010000001">
    <property type="protein sequence ID" value="KAL0961291.1"/>
    <property type="molecule type" value="Genomic_DNA"/>
</dbReference>
<name>A0ABR3JZS4_9AGAR</name>
<dbReference type="PROSITE" id="PS50404">
    <property type="entry name" value="GST_NTER"/>
    <property type="match status" value="1"/>
</dbReference>
<dbReference type="PANTHER" id="PTHR42673">
    <property type="entry name" value="MALEYLACETOACETATE ISOMERASE"/>
    <property type="match status" value="1"/>
</dbReference>
<dbReference type="InterPro" id="IPR036282">
    <property type="entry name" value="Glutathione-S-Trfase_C_sf"/>
</dbReference>